<name>A0A0S4IWM1_BODSA</name>
<evidence type="ECO:0000313" key="2">
    <source>
        <dbReference type="EMBL" id="CUG05853.1"/>
    </source>
</evidence>
<gene>
    <name evidence="2" type="ORF">BSAL_04840</name>
</gene>
<evidence type="ECO:0000256" key="1">
    <source>
        <dbReference type="SAM" id="MobiDB-lite"/>
    </source>
</evidence>
<feature type="compositionally biased region" description="Polar residues" evidence="1">
    <location>
        <begin position="11"/>
        <end position="23"/>
    </location>
</feature>
<reference evidence="3" key="1">
    <citation type="submission" date="2015-09" db="EMBL/GenBank/DDBJ databases">
        <authorList>
            <consortium name="Pathogen Informatics"/>
        </authorList>
    </citation>
    <scope>NUCLEOTIDE SEQUENCE [LARGE SCALE GENOMIC DNA]</scope>
    <source>
        <strain evidence="3">Lake Konstanz</strain>
    </source>
</reference>
<dbReference type="AlphaFoldDB" id="A0A0S4IWM1"/>
<keyword evidence="3" id="KW-1185">Reference proteome</keyword>
<dbReference type="EMBL" id="CYKH01000548">
    <property type="protein sequence ID" value="CUG05853.1"/>
    <property type="molecule type" value="Genomic_DNA"/>
</dbReference>
<dbReference type="Proteomes" id="UP000051952">
    <property type="component" value="Unassembled WGS sequence"/>
</dbReference>
<feature type="region of interest" description="Disordered" evidence="1">
    <location>
        <begin position="1"/>
        <end position="25"/>
    </location>
</feature>
<proteinExistence type="predicted"/>
<protein>
    <submittedName>
        <fullName evidence="2">Uncharacterized protein</fullName>
    </submittedName>
</protein>
<dbReference type="VEuPathDB" id="TriTrypDB:BSAL_04840"/>
<organism evidence="2 3">
    <name type="scientific">Bodo saltans</name>
    <name type="common">Flagellated protozoan</name>
    <dbReference type="NCBI Taxonomy" id="75058"/>
    <lineage>
        <taxon>Eukaryota</taxon>
        <taxon>Discoba</taxon>
        <taxon>Euglenozoa</taxon>
        <taxon>Kinetoplastea</taxon>
        <taxon>Metakinetoplastina</taxon>
        <taxon>Eubodonida</taxon>
        <taxon>Bodonidae</taxon>
        <taxon>Bodo</taxon>
    </lineage>
</organism>
<evidence type="ECO:0000313" key="3">
    <source>
        <dbReference type="Proteomes" id="UP000051952"/>
    </source>
</evidence>
<sequence>MPPSKRPRQPVVTSTQANGQEGSCSPAVVEDDSVVPFSCSRCKTVVVARRIPSTGRPDLLTLAEHLETEGRCFAGVLLYNDAVTERTERGEILRRQDEAMLSAFLESQQHFFFEKDSVGT</sequence>
<accession>A0A0S4IWM1</accession>